<dbReference type="OrthoDB" id="2383at2"/>
<dbReference type="AlphaFoldDB" id="A0A1G5S5N2"/>
<sequence>MVSLLRNGPRMLFIGTSKRCEFIDFMNEKFKAEILDVDVIFDKSDEFNTIIYLFSELKPNVNKSDVTDALLIRNDVAKVLCRLVEQNGSRLIDAIRPAPQTVLMRAVGDMEQMLLRIQRDFGGKVGSFNYCIESGCEATTIIGLTDKPLSRTAKFSDMHHNFLSLNQDYAALHRDLTMEAFRYLNSGLDKKDWHELEIRIYDVYGAFQLHHERLMEVLDSLELGIVIGEAWSKDYPKFLFPVEVYSVHFLTFVKPSEFKRIIFGLEHLSDGTRIVDYDLYIKNKKVYWREIMNNKMKTSREVEALKARSEVYSRLDEKTKVALAELEERILGTRK</sequence>
<evidence type="ECO:0000313" key="1">
    <source>
        <dbReference type="EMBL" id="SCZ81041.1"/>
    </source>
</evidence>
<dbReference type="RefSeq" id="WP_092592156.1">
    <property type="nucleotide sequence ID" value="NZ_FMWL01000016.1"/>
</dbReference>
<dbReference type="STRING" id="1120920.SAMN03080599_02577"/>
<keyword evidence="2" id="KW-1185">Reference proteome</keyword>
<gene>
    <name evidence="1" type="ORF">SAMN03080599_02577</name>
</gene>
<proteinExistence type="predicted"/>
<name>A0A1G5S5N2_9FIRM</name>
<dbReference type="Proteomes" id="UP000199208">
    <property type="component" value="Unassembled WGS sequence"/>
</dbReference>
<dbReference type="EMBL" id="FMWL01000016">
    <property type="protein sequence ID" value="SCZ81041.1"/>
    <property type="molecule type" value="Genomic_DNA"/>
</dbReference>
<organism evidence="1 2">
    <name type="scientific">Acidaminobacter hydrogenoformans DSM 2784</name>
    <dbReference type="NCBI Taxonomy" id="1120920"/>
    <lineage>
        <taxon>Bacteria</taxon>
        <taxon>Bacillati</taxon>
        <taxon>Bacillota</taxon>
        <taxon>Clostridia</taxon>
        <taxon>Peptostreptococcales</taxon>
        <taxon>Acidaminobacteraceae</taxon>
        <taxon>Acidaminobacter</taxon>
    </lineage>
</organism>
<evidence type="ECO:0000313" key="2">
    <source>
        <dbReference type="Proteomes" id="UP000199208"/>
    </source>
</evidence>
<accession>A0A1G5S5N2</accession>
<reference evidence="1 2" key="1">
    <citation type="submission" date="2016-10" db="EMBL/GenBank/DDBJ databases">
        <authorList>
            <person name="de Groot N.N."/>
        </authorList>
    </citation>
    <scope>NUCLEOTIDE SEQUENCE [LARGE SCALE GENOMIC DNA]</scope>
    <source>
        <strain evidence="1 2">DSM 2784</strain>
    </source>
</reference>
<protein>
    <submittedName>
        <fullName evidence="1">Uncharacterized protein</fullName>
    </submittedName>
</protein>